<protein>
    <submittedName>
        <fullName evidence="2">Uncharacterized protein</fullName>
    </submittedName>
</protein>
<feature type="region of interest" description="Disordered" evidence="1">
    <location>
        <begin position="140"/>
        <end position="176"/>
    </location>
</feature>
<evidence type="ECO:0000313" key="3">
    <source>
        <dbReference type="Proteomes" id="UP001154282"/>
    </source>
</evidence>
<feature type="region of interest" description="Disordered" evidence="1">
    <location>
        <begin position="23"/>
        <end position="83"/>
    </location>
</feature>
<reference evidence="2" key="1">
    <citation type="submission" date="2022-08" db="EMBL/GenBank/DDBJ databases">
        <authorList>
            <person name="Gutierrez-Valencia J."/>
        </authorList>
    </citation>
    <scope>NUCLEOTIDE SEQUENCE</scope>
</reference>
<proteinExistence type="predicted"/>
<feature type="compositionally biased region" description="Low complexity" evidence="1">
    <location>
        <begin position="71"/>
        <end position="82"/>
    </location>
</feature>
<accession>A0AAV0HTB7</accession>
<sequence length="176" mass="19684">MSQEPRRFFGRPRFGRMRGVHAFPQHHPHRSHFIEMRRLRLPPQFPPPRTGRQPQHPRHRVPSPPPPPPSAASAAFGGAPSEPEFRLPASDLVLLLPFRPPHAAGSVRVGTRRKPEPESRNRFPTPTRLVVEEAVQIQVHPAPEGADARVRGAGRVEDAEERRGFGAGILQRGQGR</sequence>
<evidence type="ECO:0000256" key="1">
    <source>
        <dbReference type="SAM" id="MobiDB-lite"/>
    </source>
</evidence>
<comment type="caution">
    <text evidence="2">The sequence shown here is derived from an EMBL/GenBank/DDBJ whole genome shotgun (WGS) entry which is preliminary data.</text>
</comment>
<keyword evidence="3" id="KW-1185">Reference proteome</keyword>
<organism evidence="2 3">
    <name type="scientific">Linum tenue</name>
    <dbReference type="NCBI Taxonomy" id="586396"/>
    <lineage>
        <taxon>Eukaryota</taxon>
        <taxon>Viridiplantae</taxon>
        <taxon>Streptophyta</taxon>
        <taxon>Embryophyta</taxon>
        <taxon>Tracheophyta</taxon>
        <taxon>Spermatophyta</taxon>
        <taxon>Magnoliopsida</taxon>
        <taxon>eudicotyledons</taxon>
        <taxon>Gunneridae</taxon>
        <taxon>Pentapetalae</taxon>
        <taxon>rosids</taxon>
        <taxon>fabids</taxon>
        <taxon>Malpighiales</taxon>
        <taxon>Linaceae</taxon>
        <taxon>Linum</taxon>
    </lineage>
</organism>
<evidence type="ECO:0000313" key="2">
    <source>
        <dbReference type="EMBL" id="CAI0388495.1"/>
    </source>
</evidence>
<feature type="compositionally biased region" description="Basic and acidic residues" evidence="1">
    <location>
        <begin position="146"/>
        <end position="164"/>
    </location>
</feature>
<dbReference type="AlphaFoldDB" id="A0AAV0HTB7"/>
<dbReference type="Proteomes" id="UP001154282">
    <property type="component" value="Unassembled WGS sequence"/>
</dbReference>
<feature type="region of interest" description="Disordered" evidence="1">
    <location>
        <begin position="101"/>
        <end position="127"/>
    </location>
</feature>
<name>A0AAV0HTB7_9ROSI</name>
<gene>
    <name evidence="2" type="ORF">LITE_LOCUS5850</name>
</gene>
<dbReference type="EMBL" id="CAMGYJ010000002">
    <property type="protein sequence ID" value="CAI0388495.1"/>
    <property type="molecule type" value="Genomic_DNA"/>
</dbReference>